<reference evidence="5" key="1">
    <citation type="submission" date="2018-05" db="EMBL/GenBank/DDBJ databases">
        <authorList>
            <person name="Lanie J.A."/>
            <person name="Ng W.-L."/>
            <person name="Kazmierczak K.M."/>
            <person name="Andrzejewski T.M."/>
            <person name="Davidsen T.M."/>
            <person name="Wayne K.J."/>
            <person name="Tettelin H."/>
            <person name="Glass J.I."/>
            <person name="Rusch D."/>
            <person name="Podicherti R."/>
            <person name="Tsui H.-C.T."/>
            <person name="Winkler M.E."/>
        </authorList>
    </citation>
    <scope>NUCLEOTIDE SEQUENCE</scope>
</reference>
<dbReference type="GO" id="GO:0009086">
    <property type="term" value="P:methionine biosynthetic process"/>
    <property type="evidence" value="ECO:0007669"/>
    <property type="project" value="InterPro"/>
</dbReference>
<evidence type="ECO:0000259" key="4">
    <source>
        <dbReference type="Pfam" id="PF01717"/>
    </source>
</evidence>
<gene>
    <name evidence="5" type="ORF">METZ01_LOCUS244701</name>
</gene>
<dbReference type="InterPro" id="IPR038071">
    <property type="entry name" value="UROD/MetE-like_sf"/>
</dbReference>
<sequence length="356" mass="40157">MLSPLETTTIGSFPKPSFVPIRDWFDLARQKGAMDTIETTLQYNLDILKNKDNHESLFLQATKEILDIQLRAGVSIPTDGEVRRENYIHYHCRHLAGFDFINLEQRILRDGAYETELPAIRSKIMHPGKNYSVHDYIASQALTPSQIKFTLPGPLTIMDTTADYFYDDRPKLNTALAESINKEILALVEAGCRHIQVDEPLFARSVKDALDFGMEGLERCFHGVPKSVSRIVHMCCGYPEHVDDFDYKKADPLSYHQLSKAIDEAAFDQISIEDKHCCNDLNLLEKFQHKTVIFGSIAIASSHLETVDEVVDRLKAAIEHIDRNRLVVAPDCGLGLLSSKLAEEKLRVMCQAAALV</sequence>
<evidence type="ECO:0000313" key="5">
    <source>
        <dbReference type="EMBL" id="SVB91847.1"/>
    </source>
</evidence>
<dbReference type="SUPFAM" id="SSF51726">
    <property type="entry name" value="UROD/MetE-like"/>
    <property type="match status" value="1"/>
</dbReference>
<dbReference type="GO" id="GO:0003871">
    <property type="term" value="F:5-methyltetrahydropteroyltriglutamate-homocysteine S-methyltransferase activity"/>
    <property type="evidence" value="ECO:0007669"/>
    <property type="project" value="InterPro"/>
</dbReference>
<evidence type="ECO:0000256" key="1">
    <source>
        <dbReference type="ARBA" id="ARBA00001947"/>
    </source>
</evidence>
<keyword evidence="2" id="KW-0479">Metal-binding</keyword>
<comment type="cofactor">
    <cofactor evidence="1">
        <name>Zn(2+)</name>
        <dbReference type="ChEBI" id="CHEBI:29105"/>
    </cofactor>
</comment>
<protein>
    <recommendedName>
        <fullName evidence="4">Cobalamin-independent methionine synthase MetE C-terminal/archaeal domain-containing protein</fullName>
    </recommendedName>
</protein>
<name>A0A382HXZ7_9ZZZZ</name>
<dbReference type="Pfam" id="PF01717">
    <property type="entry name" value="Meth_synt_2"/>
    <property type="match status" value="1"/>
</dbReference>
<accession>A0A382HXZ7</accession>
<dbReference type="PANTHER" id="PTHR30519">
    <property type="entry name" value="5-METHYLTETRAHYDROPTEROYLTRIGLUTAMATE--HOMOCYSTEINE METHYLTRANSFERASE"/>
    <property type="match status" value="1"/>
</dbReference>
<organism evidence="5">
    <name type="scientific">marine metagenome</name>
    <dbReference type="NCBI Taxonomy" id="408172"/>
    <lineage>
        <taxon>unclassified sequences</taxon>
        <taxon>metagenomes</taxon>
        <taxon>ecological metagenomes</taxon>
    </lineage>
</organism>
<evidence type="ECO:0000256" key="3">
    <source>
        <dbReference type="ARBA" id="ARBA00022833"/>
    </source>
</evidence>
<dbReference type="EMBL" id="UINC01063818">
    <property type="protein sequence ID" value="SVB91847.1"/>
    <property type="molecule type" value="Genomic_DNA"/>
</dbReference>
<dbReference type="Gene3D" id="3.20.20.210">
    <property type="match status" value="1"/>
</dbReference>
<keyword evidence="3" id="KW-0862">Zinc</keyword>
<dbReference type="CDD" id="cd03311">
    <property type="entry name" value="CIMS_C_terminal_like"/>
    <property type="match status" value="1"/>
</dbReference>
<dbReference type="GO" id="GO:0008270">
    <property type="term" value="F:zinc ion binding"/>
    <property type="evidence" value="ECO:0007669"/>
    <property type="project" value="InterPro"/>
</dbReference>
<feature type="domain" description="Cobalamin-independent methionine synthase MetE C-terminal/archaeal" evidence="4">
    <location>
        <begin position="6"/>
        <end position="354"/>
    </location>
</feature>
<dbReference type="AlphaFoldDB" id="A0A382HXZ7"/>
<proteinExistence type="predicted"/>
<evidence type="ECO:0000256" key="2">
    <source>
        <dbReference type="ARBA" id="ARBA00022723"/>
    </source>
</evidence>
<dbReference type="InterPro" id="IPR002629">
    <property type="entry name" value="Met_Synth_C/arc"/>
</dbReference>